<dbReference type="OrthoDB" id="3609669at2"/>
<feature type="transmembrane region" description="Helical" evidence="2">
    <location>
        <begin position="703"/>
        <end position="724"/>
    </location>
</feature>
<evidence type="ECO:0008006" key="5">
    <source>
        <dbReference type="Google" id="ProtNLM"/>
    </source>
</evidence>
<proteinExistence type="predicted"/>
<feature type="transmembrane region" description="Helical" evidence="2">
    <location>
        <begin position="644"/>
        <end position="665"/>
    </location>
</feature>
<gene>
    <name evidence="3" type="ORF">SAMN06265360_12243</name>
</gene>
<dbReference type="PANTHER" id="PTHR33406:SF13">
    <property type="entry name" value="MEMBRANE PROTEIN YDFJ"/>
    <property type="match status" value="1"/>
</dbReference>
<feature type="transmembrane region" description="Helical" evidence="2">
    <location>
        <begin position="619"/>
        <end position="637"/>
    </location>
</feature>
<accession>A0A238ZLW6</accession>
<evidence type="ECO:0000313" key="4">
    <source>
        <dbReference type="Proteomes" id="UP000198348"/>
    </source>
</evidence>
<sequence>MKWSASLAPTRWSRPRTRTAAVVALIAAVACVTVIGVAKMEVRTGVDSFVPSDDGTAAMTDEVADAFGGDPVVVLLESESGEQLSSDNLPGLLELEGRLAEVDDVAAVYGPATVLNQIAAQAQRLLAELTGYRDGLASRARSAAEDDGLSEGDAAEAARQATDVFDERYGSLLVDEFPTGLPTLRNDKFVDNVVYNDAGDPRPQWHFVVPSDDAVAILVRPRQDLSQHAVETLVSEVRSIMDGSDSVADRVTVSGVPSVVAAMGSQVRYEVPVLGGIALASVGAWFLFTRWTRWRSRLLPLLTSLTGTGLTLAAFGWLSVPVSLGAVAFLPVLLAVGSDFMTYLHRRVGIRTVVAVAVATATSFAALAVTPIPVVSDLGLTLATGIVVSLLVSLVITWWLPQQAGAGPGFVGAGSRYGARRSGIGRRASWRVRAGAGVAAAAVALTGWGMLPDLPLKADFQGFAADLPVLEQARHVERVMGSSGEIGITLTGSDTVSRESLDWMREAESAVIAAHGDKVRPVLSPPILLDFLGTSPTASQLDAALRLVPRYLTTSVVRSDERMATMSFGVELHDAVQLRRLRDGVLDVLPPPPDGIDVELTGLPLVAVSGYEAIAGDRYLTSGLGIVAATGALGLILRRRVDALRAFAAAVLATGIMLLGMSVAGISLNPLTAAIGSLIAAVACSFTVVLSDAARRDDRWTRGAVLVAAPASALGYAALLFSRLSVVRELGVLLCITVLVAVLSAWFVVWMTFDTHAHDGGATGTETEPMKESEQVGATP</sequence>
<keyword evidence="2" id="KW-1133">Transmembrane helix</keyword>
<dbReference type="Gene3D" id="1.20.1640.10">
    <property type="entry name" value="Multidrug efflux transporter AcrB transmembrane domain"/>
    <property type="match status" value="1"/>
</dbReference>
<dbReference type="InterPro" id="IPR050545">
    <property type="entry name" value="Mycobact_MmpL"/>
</dbReference>
<feature type="transmembrane region" description="Helical" evidence="2">
    <location>
        <begin position="430"/>
        <end position="451"/>
    </location>
</feature>
<dbReference type="PANTHER" id="PTHR33406">
    <property type="entry name" value="MEMBRANE PROTEIN MJ1562-RELATED"/>
    <property type="match status" value="1"/>
</dbReference>
<reference evidence="3 4" key="1">
    <citation type="submission" date="2017-06" db="EMBL/GenBank/DDBJ databases">
        <authorList>
            <person name="Kim H.J."/>
            <person name="Triplett B.A."/>
        </authorList>
    </citation>
    <scope>NUCLEOTIDE SEQUENCE [LARGE SCALE GENOMIC DNA]</scope>
    <source>
        <strain evidence="3 4">DSM 45207</strain>
    </source>
</reference>
<evidence type="ECO:0000256" key="2">
    <source>
        <dbReference type="SAM" id="Phobius"/>
    </source>
</evidence>
<dbReference type="Proteomes" id="UP000198348">
    <property type="component" value="Unassembled WGS sequence"/>
</dbReference>
<dbReference type="AlphaFoldDB" id="A0A238ZLW6"/>
<dbReference type="GO" id="GO:0005886">
    <property type="term" value="C:plasma membrane"/>
    <property type="evidence" value="ECO:0007669"/>
    <property type="project" value="TreeGrafter"/>
</dbReference>
<dbReference type="EMBL" id="FZNW01000022">
    <property type="protein sequence ID" value="SNR84109.1"/>
    <property type="molecule type" value="Genomic_DNA"/>
</dbReference>
<feature type="transmembrane region" description="Helical" evidence="2">
    <location>
        <begin position="378"/>
        <end position="400"/>
    </location>
</feature>
<organism evidence="3 4">
    <name type="scientific">Haloechinothrix alba</name>
    <dbReference type="NCBI Taxonomy" id="664784"/>
    <lineage>
        <taxon>Bacteria</taxon>
        <taxon>Bacillati</taxon>
        <taxon>Actinomycetota</taxon>
        <taxon>Actinomycetes</taxon>
        <taxon>Pseudonocardiales</taxon>
        <taxon>Pseudonocardiaceae</taxon>
        <taxon>Haloechinothrix</taxon>
    </lineage>
</organism>
<feature type="region of interest" description="Disordered" evidence="1">
    <location>
        <begin position="761"/>
        <end position="780"/>
    </location>
</feature>
<dbReference type="SUPFAM" id="SSF82866">
    <property type="entry name" value="Multidrug efflux transporter AcrB transmembrane domain"/>
    <property type="match status" value="2"/>
</dbReference>
<evidence type="ECO:0000313" key="3">
    <source>
        <dbReference type="EMBL" id="SNR84109.1"/>
    </source>
</evidence>
<dbReference type="PROSITE" id="PS51257">
    <property type="entry name" value="PROKAR_LIPOPROTEIN"/>
    <property type="match status" value="1"/>
</dbReference>
<feature type="transmembrane region" description="Helical" evidence="2">
    <location>
        <begin position="348"/>
        <end position="372"/>
    </location>
</feature>
<dbReference type="RefSeq" id="WP_089303027.1">
    <property type="nucleotide sequence ID" value="NZ_FZNW01000022.1"/>
</dbReference>
<keyword evidence="2" id="KW-0472">Membrane</keyword>
<feature type="transmembrane region" description="Helical" evidence="2">
    <location>
        <begin position="20"/>
        <end position="38"/>
    </location>
</feature>
<protein>
    <recommendedName>
        <fullName evidence="5">Membrane transport protein MMPL domain-containing protein</fullName>
    </recommendedName>
</protein>
<keyword evidence="4" id="KW-1185">Reference proteome</keyword>
<name>A0A238ZLW6_9PSEU</name>
<feature type="transmembrane region" description="Helical" evidence="2">
    <location>
        <begin position="730"/>
        <end position="753"/>
    </location>
</feature>
<keyword evidence="2" id="KW-0812">Transmembrane</keyword>
<feature type="transmembrane region" description="Helical" evidence="2">
    <location>
        <begin position="312"/>
        <end position="336"/>
    </location>
</feature>
<evidence type="ECO:0000256" key="1">
    <source>
        <dbReference type="SAM" id="MobiDB-lite"/>
    </source>
</evidence>
<feature type="transmembrane region" description="Helical" evidence="2">
    <location>
        <begin position="671"/>
        <end position="691"/>
    </location>
</feature>
<feature type="transmembrane region" description="Helical" evidence="2">
    <location>
        <begin position="273"/>
        <end position="292"/>
    </location>
</feature>